<dbReference type="InterPro" id="IPR010090">
    <property type="entry name" value="Phage_tape_meas"/>
</dbReference>
<protein>
    <submittedName>
        <fullName evidence="4">Phage tail tape measure protein</fullName>
    </submittedName>
</protein>
<feature type="domain" description="Phage tail tape measure protein" evidence="3">
    <location>
        <begin position="281"/>
        <end position="456"/>
    </location>
</feature>
<dbReference type="PANTHER" id="PTHR37813">
    <property type="entry name" value="FELS-2 PROPHAGE PROTEIN"/>
    <property type="match status" value="1"/>
</dbReference>
<keyword evidence="1" id="KW-1188">Viral release from host cell</keyword>
<dbReference type="PANTHER" id="PTHR37813:SF1">
    <property type="entry name" value="FELS-2 PROPHAGE PROTEIN"/>
    <property type="match status" value="1"/>
</dbReference>
<keyword evidence="5" id="KW-1185">Reference proteome</keyword>
<evidence type="ECO:0000256" key="1">
    <source>
        <dbReference type="ARBA" id="ARBA00022612"/>
    </source>
</evidence>
<evidence type="ECO:0000313" key="5">
    <source>
        <dbReference type="Proteomes" id="UP001321481"/>
    </source>
</evidence>
<organism evidence="4 5">
    <name type="scientific">Microbacterium dauci</name>
    <dbReference type="NCBI Taxonomy" id="3048008"/>
    <lineage>
        <taxon>Bacteria</taxon>
        <taxon>Bacillati</taxon>
        <taxon>Actinomycetota</taxon>
        <taxon>Actinomycetes</taxon>
        <taxon>Micrococcales</taxon>
        <taxon>Microbacteriaceae</taxon>
        <taxon>Microbacterium</taxon>
    </lineage>
</organism>
<evidence type="ECO:0000256" key="2">
    <source>
        <dbReference type="SAM" id="Coils"/>
    </source>
</evidence>
<dbReference type="RefSeq" id="WP_283714531.1">
    <property type="nucleotide sequence ID" value="NZ_JASJND010000001.1"/>
</dbReference>
<feature type="coiled-coil region" evidence="2">
    <location>
        <begin position="51"/>
        <end position="132"/>
    </location>
</feature>
<dbReference type="Proteomes" id="UP001321481">
    <property type="component" value="Unassembled WGS sequence"/>
</dbReference>
<reference evidence="4 5" key="1">
    <citation type="submission" date="2023-05" db="EMBL/GenBank/DDBJ databases">
        <title>Microbacterium dauci sp.nov., Isolated from Carrot Rhizosphere Soil.</title>
        <authorList>
            <person name="Xiao Z."/>
            <person name="Zheng J."/>
        </authorList>
    </citation>
    <scope>NUCLEOTIDE SEQUENCE [LARGE SCALE GENOMIC DNA]</scope>
    <source>
        <strain evidence="4 5">LX3-4</strain>
    </source>
</reference>
<name>A0ABT6ZAR1_9MICO</name>
<proteinExistence type="predicted"/>
<keyword evidence="2" id="KW-0175">Coiled coil</keyword>
<evidence type="ECO:0000259" key="3">
    <source>
        <dbReference type="Pfam" id="PF10145"/>
    </source>
</evidence>
<gene>
    <name evidence="4" type="ORF">QNI14_02100</name>
</gene>
<accession>A0ABT6ZAR1</accession>
<sequence length="893" mass="93834">MALRAAEVEVLVTANTDQVAKAERTIKGTGERIEKNPFKVDADAKGALASMDRVEGAAKKLVSQAAKLQLDADITRAEKGIERTKARLENLQVRALGGLDVGADVKRAEAALQKLERHLSGLTAAREQVEVDVDPTPAESALKRFVSLFRRETEDAGTQGGRSLSQGLDSATRGAGEKVGQVVGGEVEQTLVSALAAIPIAGGIVLAGVAIGKAISGAVEAGLAVEGRSDRLEALTGLSPDQAGRIGRAAGEAYTNVFGESIEANMNTARIGVQFGIIDRDATTRDAQATIQGLAGIADILEEDVRPVATAVTTLLRTDMARSAQDAFDIIAAGARNGVNRGEDLLDTFTEYPSVLRKLGLDGPQMLGLLNQSLAAGARNSDVAADALKEFQIRATDASEASANGYKRLGLDAEDMTARIARGGDSAREGLQLVLDKLRETEDPVVRNAAAVELFGTKAEDLGDALFAMDLTTAVKQLDGVTGSAQRMFDTLASNDQTKIEQAQRNIDVAAAGIQGALATALAEPIGDFADWVSANRGPLLQFFVDLAAGALDSAETMSDGFGVFVSGPLADIIQGFSEVARWMQQGDAADGLLDVANAFRDVDSSTDKVSDKIAEARDRLREFADPLVADAFLNDASLRLAENIERIGSEQGTVNEQVRDAARALREEYDAALAAGESTDAMRSRISDATTALYDQAVQAGLTKEEAARLVEKYAELPGIVTTEVDVDTDAAWAKITALRAALDAIKAASTIADAFPTSSGGDSNRSRKGGGTFANGAIVEFMAQGGLRGMDPVAQMVPPSSWRVVGDRGDVPEAFIPLDGSARSIALLAETIRRMPGFQMMADGGMTVAAPQAPGGRTDIRNVFQLPPGISAQEIISLIREYFEQTYGSAL</sequence>
<dbReference type="EMBL" id="JASJND010000001">
    <property type="protein sequence ID" value="MDJ1113240.1"/>
    <property type="molecule type" value="Genomic_DNA"/>
</dbReference>
<evidence type="ECO:0000313" key="4">
    <source>
        <dbReference type="EMBL" id="MDJ1113240.1"/>
    </source>
</evidence>
<dbReference type="Pfam" id="PF10145">
    <property type="entry name" value="PhageMin_Tail"/>
    <property type="match status" value="1"/>
</dbReference>
<comment type="caution">
    <text evidence="4">The sequence shown here is derived from an EMBL/GenBank/DDBJ whole genome shotgun (WGS) entry which is preliminary data.</text>
</comment>